<keyword evidence="8" id="KW-1185">Reference proteome</keyword>
<dbReference type="PROSITE" id="PS51352">
    <property type="entry name" value="THIOREDOXIN_2"/>
    <property type="match status" value="1"/>
</dbReference>
<dbReference type="Proteomes" id="UP000294593">
    <property type="component" value="Unassembled WGS sequence"/>
</dbReference>
<gene>
    <name evidence="7" type="ORF">EV672_101166</name>
</gene>
<keyword evidence="3" id="KW-0201">Cytochrome c-type biogenesis</keyword>
<dbReference type="RefSeq" id="WP_243738444.1">
    <property type="nucleotide sequence ID" value="NZ_SNXW01000001.1"/>
</dbReference>
<dbReference type="Pfam" id="PF08534">
    <property type="entry name" value="Redoxin"/>
    <property type="match status" value="1"/>
</dbReference>
<evidence type="ECO:0000256" key="1">
    <source>
        <dbReference type="ARBA" id="ARBA00004196"/>
    </source>
</evidence>
<dbReference type="InterPro" id="IPR017937">
    <property type="entry name" value="Thioredoxin_CS"/>
</dbReference>
<dbReference type="NCBIfam" id="TIGR00385">
    <property type="entry name" value="dsbE"/>
    <property type="match status" value="1"/>
</dbReference>
<dbReference type="GO" id="GO:0015036">
    <property type="term" value="F:disulfide oxidoreductase activity"/>
    <property type="evidence" value="ECO:0007669"/>
    <property type="project" value="InterPro"/>
</dbReference>
<dbReference type="InterPro" id="IPR013740">
    <property type="entry name" value="Redoxin"/>
</dbReference>
<accession>A0A4R6RN56</accession>
<proteinExistence type="inferred from homology"/>
<dbReference type="InterPro" id="IPR004799">
    <property type="entry name" value="Periplasmic_diS_OxRdtase_DsbE"/>
</dbReference>
<dbReference type="AlphaFoldDB" id="A0A4R6RN56"/>
<reference evidence="7 8" key="1">
    <citation type="submission" date="2019-03" db="EMBL/GenBank/DDBJ databases">
        <title>Genomic Encyclopedia of Type Strains, Phase IV (KMG-IV): sequencing the most valuable type-strain genomes for metagenomic binning, comparative biology and taxonomic classification.</title>
        <authorList>
            <person name="Goeker M."/>
        </authorList>
    </citation>
    <scope>NUCLEOTIDE SEQUENCE [LARGE SCALE GENOMIC DNA]</scope>
    <source>
        <strain evidence="7 8">DSM 11901</strain>
    </source>
</reference>
<comment type="similarity">
    <text evidence="2">Belongs to the thioredoxin family. DsbE subfamily.</text>
</comment>
<keyword evidence="5" id="KW-0676">Redox-active center</keyword>
<protein>
    <submittedName>
        <fullName evidence="7">Cytochrome c biogenesis protein CcmG/thiol:disulfide interchange protein DsbE</fullName>
    </submittedName>
</protein>
<dbReference type="GO" id="GO:0030288">
    <property type="term" value="C:outer membrane-bounded periplasmic space"/>
    <property type="evidence" value="ECO:0007669"/>
    <property type="project" value="InterPro"/>
</dbReference>
<keyword evidence="4" id="KW-1015">Disulfide bond</keyword>
<evidence type="ECO:0000313" key="8">
    <source>
        <dbReference type="Proteomes" id="UP000294593"/>
    </source>
</evidence>
<feature type="domain" description="Thioredoxin" evidence="6">
    <location>
        <begin position="45"/>
        <end position="184"/>
    </location>
</feature>
<dbReference type="EMBL" id="SNXW01000001">
    <property type="protein sequence ID" value="TDP88030.1"/>
    <property type="molecule type" value="Genomic_DNA"/>
</dbReference>
<dbReference type="SUPFAM" id="SSF52833">
    <property type="entry name" value="Thioredoxin-like"/>
    <property type="match status" value="1"/>
</dbReference>
<dbReference type="InterPro" id="IPR050553">
    <property type="entry name" value="Thioredoxin_ResA/DsbE_sf"/>
</dbReference>
<dbReference type="CDD" id="cd03010">
    <property type="entry name" value="TlpA_like_DsbE"/>
    <property type="match status" value="1"/>
</dbReference>
<name>A0A4R6RN56_9BURK</name>
<comment type="caution">
    <text evidence="7">The sequence shown here is derived from an EMBL/GenBank/DDBJ whole genome shotgun (WGS) entry which is preliminary data.</text>
</comment>
<comment type="subcellular location">
    <subcellularLocation>
        <location evidence="1">Cell envelope</location>
    </subcellularLocation>
</comment>
<evidence type="ECO:0000256" key="5">
    <source>
        <dbReference type="ARBA" id="ARBA00023284"/>
    </source>
</evidence>
<evidence type="ECO:0000256" key="3">
    <source>
        <dbReference type="ARBA" id="ARBA00022748"/>
    </source>
</evidence>
<dbReference type="PROSITE" id="PS00194">
    <property type="entry name" value="THIOREDOXIN_1"/>
    <property type="match status" value="1"/>
</dbReference>
<dbReference type="InterPro" id="IPR036249">
    <property type="entry name" value="Thioredoxin-like_sf"/>
</dbReference>
<dbReference type="GO" id="GO:0017004">
    <property type="term" value="P:cytochrome complex assembly"/>
    <property type="evidence" value="ECO:0007669"/>
    <property type="project" value="UniProtKB-KW"/>
</dbReference>
<sequence length="189" mass="20573">MSAPRPRLSLGRLLGFGLPLALFAALAFMLARGLQHGHSEALPSPLIGRALPTFVLPQLAAGEAPRFAPAQMKGQVWLLNVWASWCTSCKEEHPVLMGLSREAQVPLIGFNYQDQAEAGRAWLARQGDPYRLTVTDPDGRAGLDLGVVGVPETFVIDKQGRVRHKLSGPITPEVWRNTLQPLIQELQGA</sequence>
<evidence type="ECO:0000256" key="4">
    <source>
        <dbReference type="ARBA" id="ARBA00023157"/>
    </source>
</evidence>
<dbReference type="PANTHER" id="PTHR42852">
    <property type="entry name" value="THIOL:DISULFIDE INTERCHANGE PROTEIN DSBE"/>
    <property type="match status" value="1"/>
</dbReference>
<dbReference type="PANTHER" id="PTHR42852:SF6">
    <property type="entry name" value="THIOL:DISULFIDE INTERCHANGE PROTEIN DSBE"/>
    <property type="match status" value="1"/>
</dbReference>
<evidence type="ECO:0000259" key="6">
    <source>
        <dbReference type="PROSITE" id="PS51352"/>
    </source>
</evidence>
<evidence type="ECO:0000256" key="2">
    <source>
        <dbReference type="ARBA" id="ARBA00007758"/>
    </source>
</evidence>
<dbReference type="Gene3D" id="3.40.30.10">
    <property type="entry name" value="Glutaredoxin"/>
    <property type="match status" value="1"/>
</dbReference>
<evidence type="ECO:0000313" key="7">
    <source>
        <dbReference type="EMBL" id="TDP88030.1"/>
    </source>
</evidence>
<dbReference type="InterPro" id="IPR013766">
    <property type="entry name" value="Thioredoxin_domain"/>
</dbReference>
<organism evidence="7 8">
    <name type="scientific">Aquabacterium commune</name>
    <dbReference type="NCBI Taxonomy" id="70586"/>
    <lineage>
        <taxon>Bacteria</taxon>
        <taxon>Pseudomonadati</taxon>
        <taxon>Pseudomonadota</taxon>
        <taxon>Betaproteobacteria</taxon>
        <taxon>Burkholderiales</taxon>
        <taxon>Aquabacterium</taxon>
    </lineage>
</organism>